<protein>
    <submittedName>
        <fullName evidence="1">GH1</fullName>
    </submittedName>
</protein>
<dbReference type="SUPFAM" id="SSF51445">
    <property type="entry name" value="(Trans)glycosidases"/>
    <property type="match status" value="2"/>
</dbReference>
<evidence type="ECO:0000313" key="1">
    <source>
        <dbReference type="EMBL" id="CAA9256796.1"/>
    </source>
</evidence>
<sequence>MLCGQMGVWPPHLQGLKGFLTLARNVLPALTEASRACRDLLPDARHFYVDTCERASAAVPEATAAAALANDRRFFVLDLFLGRTPDPDGPFIADVLAAGGEPLFALQPGHVDVLGLDYYAHNQWQYVDGAGHGLTASPDPGSLADLIGEYWKRYRLPCALGETNIRGFASDRASWLKYTLFNEPFTTFLLCGQMGVWPPHLQGLKGFLTLARNVLPALTEASRACRDLLPGARHFYVDTCERASAAAPEATPAAALANDRRFFVLDLFLGRTPDPDGPFIADVLAAGGEPLFALQPGHVDVLGLDYYAHNQWQYVDGAGHGLTASPDPGSLADLIGEYWERYRLPCALGETNIRGFASDRASWLKYTLEQCEVARSRGVPVDGYCWFPFVDSCDWNSLLVRSEGNVDPVGVYWLDEKLDRRPSSMAASYAMAAQGTPAAGLPAYRFQPPVSGWLAGWMPQMAHWDWQDPPPAEVVVQARADPAIERRIRRTGP</sequence>
<reference evidence="1" key="1">
    <citation type="submission" date="2020-02" db="EMBL/GenBank/DDBJ databases">
        <authorList>
            <person name="Meier V. D."/>
        </authorList>
    </citation>
    <scope>NUCLEOTIDE SEQUENCE</scope>
    <source>
        <strain evidence="1">AVDCRST_MAG10</strain>
    </source>
</reference>
<dbReference type="AlphaFoldDB" id="A0A6J4IQJ7"/>
<dbReference type="EMBL" id="CADCTB010000154">
    <property type="protein sequence ID" value="CAA9256796.1"/>
    <property type="molecule type" value="Genomic_DNA"/>
</dbReference>
<organism evidence="1">
    <name type="scientific">uncultured Acidimicrobiales bacterium</name>
    <dbReference type="NCBI Taxonomy" id="310071"/>
    <lineage>
        <taxon>Bacteria</taxon>
        <taxon>Bacillati</taxon>
        <taxon>Actinomycetota</taxon>
        <taxon>Acidimicrobiia</taxon>
        <taxon>Acidimicrobiales</taxon>
        <taxon>environmental samples</taxon>
    </lineage>
</organism>
<accession>A0A6J4IQJ7</accession>
<gene>
    <name evidence="1" type="ORF">AVDCRST_MAG10-2480</name>
</gene>
<dbReference type="InterPro" id="IPR017853">
    <property type="entry name" value="GH"/>
</dbReference>
<proteinExistence type="predicted"/>
<dbReference type="Gene3D" id="3.20.20.80">
    <property type="entry name" value="Glycosidases"/>
    <property type="match status" value="1"/>
</dbReference>
<name>A0A6J4IQJ7_9ACTN</name>